<dbReference type="EMBL" id="JAGXBY010000006">
    <property type="protein sequence ID" value="MBS3681580.1"/>
    <property type="molecule type" value="Genomic_DNA"/>
</dbReference>
<accession>A0ABS5MGW4</accession>
<dbReference type="RefSeq" id="WP_211742391.1">
    <property type="nucleotide sequence ID" value="NZ_JAGXBY010000006.1"/>
</dbReference>
<name>A0ABS5MGW4_9BACI</name>
<evidence type="ECO:0000313" key="3">
    <source>
        <dbReference type="EMBL" id="MBS3681580.1"/>
    </source>
</evidence>
<keyword evidence="4" id="KW-1185">Reference proteome</keyword>
<dbReference type="InterPro" id="IPR029058">
    <property type="entry name" value="AB_hydrolase_fold"/>
</dbReference>
<evidence type="ECO:0008006" key="5">
    <source>
        <dbReference type="Google" id="ProtNLM"/>
    </source>
</evidence>
<organism evidence="3 4">
    <name type="scientific">Ornithinibacillus massiliensis</name>
    <dbReference type="NCBI Taxonomy" id="1944633"/>
    <lineage>
        <taxon>Bacteria</taxon>
        <taxon>Bacillati</taxon>
        <taxon>Bacillota</taxon>
        <taxon>Bacilli</taxon>
        <taxon>Bacillales</taxon>
        <taxon>Bacillaceae</taxon>
        <taxon>Ornithinibacillus</taxon>
    </lineage>
</organism>
<feature type="signal peptide" evidence="2">
    <location>
        <begin position="1"/>
        <end position="26"/>
    </location>
</feature>
<evidence type="ECO:0000256" key="2">
    <source>
        <dbReference type="SAM" id="SignalP"/>
    </source>
</evidence>
<evidence type="ECO:0000256" key="1">
    <source>
        <dbReference type="SAM" id="MobiDB-lite"/>
    </source>
</evidence>
<dbReference type="Gene3D" id="3.40.50.1820">
    <property type="entry name" value="alpha/beta hydrolase"/>
    <property type="match status" value="1"/>
</dbReference>
<feature type="chain" id="PRO_5045049551" description="Lipase" evidence="2">
    <location>
        <begin position="27"/>
        <end position="532"/>
    </location>
</feature>
<comment type="caution">
    <text evidence="3">The sequence shown here is derived from an EMBL/GenBank/DDBJ whole genome shotgun (WGS) entry which is preliminary data.</text>
</comment>
<protein>
    <recommendedName>
        <fullName evidence="5">Lipase</fullName>
    </recommendedName>
</protein>
<feature type="compositionally biased region" description="Polar residues" evidence="1">
    <location>
        <begin position="28"/>
        <end position="60"/>
    </location>
</feature>
<sequence>MCKKLSMVFIICMLAFGLALPLSTTAKTSQPTEISDPTPHNQSELNFSITGKANNGNTETPGEWYSGETPPNLDPNNPVLLFVPGLNNVAQIFWTDNDMYQTAYDAGYQTAFIQLYDAGGASADMWDNGALLAGKIAEISNHFGGKKITVVAYSKGGVDTQTALTYYDAWRYVDNVITLSSPHHGSQLADLAYSSGAGWLANLLGAQGDGTYALQMGNMANFRSQIDNEPRAYHNHYYTLGGTSWGSVFSSTWFGGVYLSQYGANDGVVTAASSALPGGQQISIGDWNHTSIRSGITFPIFLPYLFNSTSYGSPTKQIMDIVDKNTPSFNHWVDGGPLNTDKANNITITVENDVNNLSLNLMTSNYLADIKLVSPSGKITTPTMKSTKLNDGIFLGAIQHVILLDKPESGEWSLQLTAKEKDAYLLVATFDSLTKLAYRSNTRIVETNEMIYQLQANSHSVEENSLKATYEITQSNNPSNKKNFTVQGTPNLSQLIPFHNRDEVYNITIDVEGRTKSGEKFKRTIIDSVYVK</sequence>
<keyword evidence="2" id="KW-0732">Signal</keyword>
<dbReference type="SUPFAM" id="SSF53474">
    <property type="entry name" value="alpha/beta-Hydrolases"/>
    <property type="match status" value="1"/>
</dbReference>
<gene>
    <name evidence="3" type="ORF">KGF86_15405</name>
</gene>
<feature type="region of interest" description="Disordered" evidence="1">
    <location>
        <begin position="28"/>
        <end position="70"/>
    </location>
</feature>
<proteinExistence type="predicted"/>
<reference evidence="3 4" key="1">
    <citation type="submission" date="2021-05" db="EMBL/GenBank/DDBJ databases">
        <title>Ornithinibacillus massiliensis sp. nov.</title>
        <authorList>
            <person name="Iwaza R."/>
            <person name="Lagier J.-C."/>
            <person name="Raoult D."/>
        </authorList>
    </citation>
    <scope>NUCLEOTIDE SEQUENCE [LARGE SCALE GENOMIC DNA]</scope>
    <source>
        <strain evidence="3 4">Marseille-P3601</strain>
    </source>
</reference>
<evidence type="ECO:0000313" key="4">
    <source>
        <dbReference type="Proteomes" id="UP000681870"/>
    </source>
</evidence>
<dbReference type="Proteomes" id="UP000681870">
    <property type="component" value="Unassembled WGS sequence"/>
</dbReference>